<evidence type="ECO:0000313" key="3">
    <source>
        <dbReference type="Proteomes" id="UP000438699"/>
    </source>
</evidence>
<dbReference type="Proteomes" id="UP000438699">
    <property type="component" value="Unassembled WGS sequence"/>
</dbReference>
<evidence type="ECO:0000313" key="2">
    <source>
        <dbReference type="EMBL" id="KAB1442958.1"/>
    </source>
</evidence>
<evidence type="ECO:0000259" key="1">
    <source>
        <dbReference type="Pfam" id="PF20250"/>
    </source>
</evidence>
<dbReference type="Pfam" id="PF03961">
    <property type="entry name" value="FapA"/>
    <property type="match status" value="1"/>
</dbReference>
<dbReference type="RefSeq" id="WP_151149149.1">
    <property type="nucleotide sequence ID" value="NZ_WAIE01000001.1"/>
</dbReference>
<dbReference type="PANTHER" id="PTHR38032">
    <property type="entry name" value="POLYMERASE-RELATED"/>
    <property type="match status" value="1"/>
</dbReference>
<dbReference type="InterPro" id="IPR046865">
    <property type="entry name" value="FapA_b_solenoid"/>
</dbReference>
<protein>
    <submittedName>
        <fullName evidence="2">DUF342 domain-containing protein</fullName>
    </submittedName>
</protein>
<dbReference type="Pfam" id="PF20250">
    <property type="entry name" value="FapA_N"/>
    <property type="match status" value="1"/>
</dbReference>
<name>A0A6N6N5A3_9BACT</name>
<dbReference type="EMBL" id="WAIE01000001">
    <property type="protein sequence ID" value="KAB1442958.1"/>
    <property type="molecule type" value="Genomic_DNA"/>
</dbReference>
<dbReference type="OrthoDB" id="9775837at2"/>
<dbReference type="InterPro" id="IPR046866">
    <property type="entry name" value="FapA_N"/>
</dbReference>
<reference evidence="2 3" key="1">
    <citation type="journal article" date="2017" name="Int. J. Syst. Evol. Microbiol.">
        <title>Desulfovibrio senegalensis sp. nov., a mesophilic sulfate reducer isolated from marine sediment.</title>
        <authorList>
            <person name="Thioye A."/>
            <person name="Gam Z.B.A."/>
            <person name="Mbengue M."/>
            <person name="Cayol J.L."/>
            <person name="Joseph-Bartoli M."/>
            <person name="Toure-Kane C."/>
            <person name="Labat M."/>
        </authorList>
    </citation>
    <scope>NUCLEOTIDE SEQUENCE [LARGE SCALE GENOMIC DNA]</scope>
    <source>
        <strain evidence="2 3">DSM 101509</strain>
    </source>
</reference>
<gene>
    <name evidence="2" type="ORF">F8A88_01410</name>
</gene>
<sequence>MTDETCTPIDGQEARTSEADAKFRFCLSEDGMKLGVSRYQPPSNNGAPPSTELIKKQVAEAGVTLPVDEDAAQKVLACIESGKDFKGIALVRGIEMQEPQDASFEKKGDLNFPVFPGDCFAVKTPPVAARNGQTINGVVTKPKSTKKPKDITITVGENCEFNPSDGSYTATVFGMARVRDDKIQVDPLLRVDKDNITISCTIFHQDFSGKPISVSQIEKELLDLGVVIDMELEEMDRALRKASIGNEPVKDVLVVRGRHPVNGKDGWLEYLVSTREQTGTEDESGRLDFKDRGAYPSVDEGQTVARLHPPTKGQGGIDIFGKTVPANEGRELFIHLGENVILLEDEITFQATARGILVMERNTLSVSECLVLSGNVDMGTGNVRVDTGSVKVLGNVQAGFEVRAPKHVVVGGSIESATVVTGGNVEVSGGILMPDGGLVEGGDVITSYMNNGRVLAHGNIVFKNEISNSNIQAFGKIIAEKGKGIIQGGTSLCSRGMTVNELGSELGVKTVVGINLSTEDDLDLIKERKHLVKELNKIDKILGKGDPRDILTRTPADKREAVVKIIKHRMNVSKRYKNVTEELTEKADMRQQELAGISIKVMRTIHAGVIIKMGGQTVQVKKTMDRTQIHWNQDERKISFGPL</sequence>
<dbReference type="AlphaFoldDB" id="A0A6N6N5A3"/>
<keyword evidence="3" id="KW-1185">Reference proteome</keyword>
<proteinExistence type="predicted"/>
<organism evidence="2 3">
    <name type="scientific">Pseudodesulfovibrio senegalensis</name>
    <dbReference type="NCBI Taxonomy" id="1721087"/>
    <lineage>
        <taxon>Bacteria</taxon>
        <taxon>Pseudomonadati</taxon>
        <taxon>Thermodesulfobacteriota</taxon>
        <taxon>Desulfovibrionia</taxon>
        <taxon>Desulfovibrionales</taxon>
        <taxon>Desulfovibrionaceae</taxon>
    </lineage>
</organism>
<comment type="caution">
    <text evidence="2">The sequence shown here is derived from an EMBL/GenBank/DDBJ whole genome shotgun (WGS) entry which is preliminary data.</text>
</comment>
<dbReference type="InterPro" id="IPR005646">
    <property type="entry name" value="FapA"/>
</dbReference>
<dbReference type="PANTHER" id="PTHR38032:SF1">
    <property type="entry name" value="RNA-BINDING PROTEIN KHPB N-TERMINAL DOMAIN-CONTAINING PROTEIN"/>
    <property type="match status" value="1"/>
</dbReference>
<feature type="domain" description="Flagellar Assembly Protein A N-terminal region" evidence="1">
    <location>
        <begin position="189"/>
        <end position="361"/>
    </location>
</feature>
<accession>A0A6N6N5A3</accession>